<keyword evidence="4" id="KW-1185">Reference proteome</keyword>
<evidence type="ECO:0000256" key="1">
    <source>
        <dbReference type="SAM" id="SignalP"/>
    </source>
</evidence>
<dbReference type="Gene3D" id="3.40.50.1110">
    <property type="entry name" value="SGNH hydrolase"/>
    <property type="match status" value="1"/>
</dbReference>
<gene>
    <name evidence="3" type="ORF">FC093_10395</name>
</gene>
<comment type="caution">
    <text evidence="3">The sequence shown here is derived from an EMBL/GenBank/DDBJ whole genome shotgun (WGS) entry which is preliminary data.</text>
</comment>
<feature type="chain" id="PRO_5020221735" evidence="1">
    <location>
        <begin position="28"/>
        <end position="320"/>
    </location>
</feature>
<dbReference type="Proteomes" id="UP000305848">
    <property type="component" value="Unassembled WGS sequence"/>
</dbReference>
<dbReference type="SUPFAM" id="SSF52266">
    <property type="entry name" value="SGNH hydrolase"/>
    <property type="match status" value="1"/>
</dbReference>
<sequence>MKIIGFFKTKVTLLIALCIVCSFCCTAQSKLLDSVHRIVFLGNSITYAGNYITDLEAYFITHYPQKAYEFINVGLPSETVSGLSEPGHADGKFPRPDLHERLARVLLLTKPDLVFICYGMNDGIYLPFDESRFQEFKDGLIDVHNRIAQTGANIIHLTPPYYDELKGRNKGYEATLDRYADWVLEQQKSAGWKVIDVHYPMKQFTKAHRAVDSIFGIAAFALAKDGVHPGEAGHWIMAKQILLYLGENAVAAAPDIHAAIAAASQGEAILKLVAQRQSVMKGAWLTAAGHKRPFMNVGLPLDEAKDKYIQIEKEIRGLLQ</sequence>
<dbReference type="PANTHER" id="PTHR30383:SF5">
    <property type="entry name" value="SGNH HYDROLASE-TYPE ESTERASE DOMAIN-CONTAINING PROTEIN"/>
    <property type="match status" value="1"/>
</dbReference>
<proteinExistence type="predicted"/>
<dbReference type="InterPro" id="IPR013830">
    <property type="entry name" value="SGNH_hydro"/>
</dbReference>
<name>A0A4U3L2R0_9BACT</name>
<dbReference type="CDD" id="cd01834">
    <property type="entry name" value="SGNH_hydrolase_like_2"/>
    <property type="match status" value="1"/>
</dbReference>
<organism evidence="3 4">
    <name type="scientific">Ilyomonas limi</name>
    <dbReference type="NCBI Taxonomy" id="2575867"/>
    <lineage>
        <taxon>Bacteria</taxon>
        <taxon>Pseudomonadati</taxon>
        <taxon>Bacteroidota</taxon>
        <taxon>Chitinophagia</taxon>
        <taxon>Chitinophagales</taxon>
        <taxon>Chitinophagaceae</taxon>
        <taxon>Ilyomonas</taxon>
    </lineage>
</organism>
<feature type="domain" description="SGNH hydrolase-type esterase" evidence="2">
    <location>
        <begin position="40"/>
        <end position="235"/>
    </location>
</feature>
<dbReference type="Pfam" id="PF13472">
    <property type="entry name" value="Lipase_GDSL_2"/>
    <property type="match status" value="1"/>
</dbReference>
<dbReference type="AlphaFoldDB" id="A0A4U3L2R0"/>
<dbReference type="OrthoDB" id="9774205at2"/>
<protein>
    <submittedName>
        <fullName evidence="3">G-D-S-L family lipolytic protein</fullName>
    </submittedName>
</protein>
<feature type="signal peptide" evidence="1">
    <location>
        <begin position="1"/>
        <end position="27"/>
    </location>
</feature>
<dbReference type="PANTHER" id="PTHR30383">
    <property type="entry name" value="THIOESTERASE 1/PROTEASE 1/LYSOPHOSPHOLIPASE L1"/>
    <property type="match status" value="1"/>
</dbReference>
<reference evidence="3 4" key="1">
    <citation type="submission" date="2019-05" db="EMBL/GenBank/DDBJ databases">
        <title>Panacibacter sp. strain 17mud1-8 Genome sequencing and assembly.</title>
        <authorList>
            <person name="Chhetri G."/>
        </authorList>
    </citation>
    <scope>NUCLEOTIDE SEQUENCE [LARGE SCALE GENOMIC DNA]</scope>
    <source>
        <strain evidence="3 4">17mud1-8</strain>
    </source>
</reference>
<keyword evidence="1" id="KW-0732">Signal</keyword>
<dbReference type="EMBL" id="SZQL01000007">
    <property type="protein sequence ID" value="TKK68524.1"/>
    <property type="molecule type" value="Genomic_DNA"/>
</dbReference>
<accession>A0A4U3L2R0</accession>
<evidence type="ECO:0000313" key="3">
    <source>
        <dbReference type="EMBL" id="TKK68524.1"/>
    </source>
</evidence>
<dbReference type="InterPro" id="IPR036514">
    <property type="entry name" value="SGNH_hydro_sf"/>
</dbReference>
<dbReference type="RefSeq" id="WP_137261712.1">
    <property type="nucleotide sequence ID" value="NZ_SZQL01000007.1"/>
</dbReference>
<evidence type="ECO:0000313" key="4">
    <source>
        <dbReference type="Proteomes" id="UP000305848"/>
    </source>
</evidence>
<evidence type="ECO:0000259" key="2">
    <source>
        <dbReference type="Pfam" id="PF13472"/>
    </source>
</evidence>
<dbReference type="InterPro" id="IPR051532">
    <property type="entry name" value="Ester_Hydrolysis_Enzymes"/>
</dbReference>
<dbReference type="GO" id="GO:0004622">
    <property type="term" value="F:phosphatidylcholine lysophospholipase activity"/>
    <property type="evidence" value="ECO:0007669"/>
    <property type="project" value="TreeGrafter"/>
</dbReference>